<accession>A0A919T288</accession>
<evidence type="ECO:0000313" key="3">
    <source>
        <dbReference type="Proteomes" id="UP000680865"/>
    </source>
</evidence>
<feature type="compositionally biased region" description="Gly residues" evidence="1">
    <location>
        <begin position="52"/>
        <end position="61"/>
    </location>
</feature>
<dbReference type="AlphaFoldDB" id="A0A919T288"/>
<feature type="region of interest" description="Disordered" evidence="1">
    <location>
        <begin position="1"/>
        <end position="76"/>
    </location>
</feature>
<organism evidence="2 3">
    <name type="scientific">Winogradskya consettensis</name>
    <dbReference type="NCBI Taxonomy" id="113560"/>
    <lineage>
        <taxon>Bacteria</taxon>
        <taxon>Bacillati</taxon>
        <taxon>Actinomycetota</taxon>
        <taxon>Actinomycetes</taxon>
        <taxon>Micromonosporales</taxon>
        <taxon>Micromonosporaceae</taxon>
        <taxon>Winogradskya</taxon>
    </lineage>
</organism>
<gene>
    <name evidence="2" type="ORF">Aco04nite_84750</name>
</gene>
<dbReference type="Proteomes" id="UP000680865">
    <property type="component" value="Unassembled WGS sequence"/>
</dbReference>
<comment type="caution">
    <text evidence="2">The sequence shown here is derived from an EMBL/GenBank/DDBJ whole genome shotgun (WGS) entry which is preliminary data.</text>
</comment>
<name>A0A919T288_9ACTN</name>
<evidence type="ECO:0000256" key="1">
    <source>
        <dbReference type="SAM" id="MobiDB-lite"/>
    </source>
</evidence>
<protein>
    <submittedName>
        <fullName evidence="2">Uncharacterized protein</fullName>
    </submittedName>
</protein>
<proteinExistence type="predicted"/>
<evidence type="ECO:0000313" key="2">
    <source>
        <dbReference type="EMBL" id="GIM83063.1"/>
    </source>
</evidence>
<dbReference type="EMBL" id="BOQP01000052">
    <property type="protein sequence ID" value="GIM83063.1"/>
    <property type="molecule type" value="Genomic_DNA"/>
</dbReference>
<sequence>MVTGRPRGPHGGDDGGSSSSGGRPRRVPADNINAAQATIEQVAQRGRPDQGVVGGDSGGTNPGSFAPDPSSPDPMAEIMARYDRFGDSPPTIDVAANDAAHGGYGPGDAAHTVDRHGADIPLARDPNGKTIEGRIYNDTGWPKKENWSYRWDDPVTMNREVNNYVRANWETIRSNLAIDGAHSASFDAGHRVGEGYYNANMGQHAPPDAHRAATSFVKVVIKVVPGSDPPQPYLITAYPTGTM</sequence>
<keyword evidence="3" id="KW-1185">Reference proteome</keyword>
<reference evidence="2" key="1">
    <citation type="submission" date="2021-03" db="EMBL/GenBank/DDBJ databases">
        <title>Whole genome shotgun sequence of Actinoplanes consettensis NBRC 14913.</title>
        <authorList>
            <person name="Komaki H."/>
            <person name="Tamura T."/>
        </authorList>
    </citation>
    <scope>NUCLEOTIDE SEQUENCE</scope>
    <source>
        <strain evidence="2">NBRC 14913</strain>
    </source>
</reference>